<proteinExistence type="predicted"/>
<keyword evidence="2" id="KW-0472">Membrane</keyword>
<organism evidence="3 4">
    <name type="scientific">Mycobacterium intracellulare</name>
    <dbReference type="NCBI Taxonomy" id="1767"/>
    <lineage>
        <taxon>Bacteria</taxon>
        <taxon>Bacillati</taxon>
        <taxon>Actinomycetota</taxon>
        <taxon>Actinomycetes</taxon>
        <taxon>Mycobacteriales</taxon>
        <taxon>Mycobacteriaceae</taxon>
        <taxon>Mycobacterium</taxon>
        <taxon>Mycobacterium avium complex (MAC)</taxon>
    </lineage>
</organism>
<feature type="transmembrane region" description="Helical" evidence="2">
    <location>
        <begin position="36"/>
        <end position="55"/>
    </location>
</feature>
<name>A0AAE4RFQ0_MYCIT</name>
<evidence type="ECO:0000313" key="4">
    <source>
        <dbReference type="Proteomes" id="UP001187143"/>
    </source>
</evidence>
<sequence length="210" mass="22137">MSMPATALVDAVALVPERMPALPPAREFVTSAGFGGFAALLAALLLGAVLLIGLIRAAKRDRLQREQQEHHFEQVRQEQRHNAAIERCWQRLVWVVEKAGIEPASNQGASVGLGPELALEILRGLLRDAEDLGDVTLASAVTVYLNQLTLVLAQQSGPLSSLVAPAAPAPADNTKQTAESPPAAPSAPKTNEASAAAKKVPAGGGRRRRQ</sequence>
<reference evidence="3" key="1">
    <citation type="submission" date="2023-10" db="EMBL/GenBank/DDBJ databases">
        <title>Characterization and genome sequence of Mycobacterium intracellulare ABSURDO, a novel pathogenic isolate with three colony morphotypes that vary in growth and acid-fastness.</title>
        <authorList>
            <person name="Jude B.A."/>
            <person name="Robinson R.T."/>
        </authorList>
    </citation>
    <scope>NUCLEOTIDE SEQUENCE</scope>
    <source>
        <strain evidence="3">ABSURDO Component B</strain>
    </source>
</reference>
<keyword evidence="2" id="KW-0812">Transmembrane</keyword>
<evidence type="ECO:0000256" key="2">
    <source>
        <dbReference type="SAM" id="Phobius"/>
    </source>
</evidence>
<gene>
    <name evidence="3" type="ORF">R4F53_21365</name>
</gene>
<accession>A0AAE4RFQ0</accession>
<dbReference type="Proteomes" id="UP001187143">
    <property type="component" value="Unassembled WGS sequence"/>
</dbReference>
<evidence type="ECO:0000256" key="1">
    <source>
        <dbReference type="SAM" id="MobiDB-lite"/>
    </source>
</evidence>
<keyword evidence="2" id="KW-1133">Transmembrane helix</keyword>
<evidence type="ECO:0000313" key="3">
    <source>
        <dbReference type="EMBL" id="MDV7014840.1"/>
    </source>
</evidence>
<dbReference type="EMBL" id="JAWLLD010000029">
    <property type="protein sequence ID" value="MDV7014840.1"/>
    <property type="molecule type" value="Genomic_DNA"/>
</dbReference>
<dbReference type="RefSeq" id="WP_317728602.1">
    <property type="nucleotide sequence ID" value="NZ_JAWLLC010000027.1"/>
</dbReference>
<dbReference type="AlphaFoldDB" id="A0AAE4RFQ0"/>
<evidence type="ECO:0008006" key="5">
    <source>
        <dbReference type="Google" id="ProtNLM"/>
    </source>
</evidence>
<protein>
    <recommendedName>
        <fullName evidence="5">Transmembrane protein</fullName>
    </recommendedName>
</protein>
<comment type="caution">
    <text evidence="3">The sequence shown here is derived from an EMBL/GenBank/DDBJ whole genome shotgun (WGS) entry which is preliminary data.</text>
</comment>
<feature type="region of interest" description="Disordered" evidence="1">
    <location>
        <begin position="161"/>
        <end position="210"/>
    </location>
</feature>